<dbReference type="PANTHER" id="PTHR46228">
    <property type="entry name" value="KELCH DOMAIN-CONTAINING PROTEIN"/>
    <property type="match status" value="1"/>
</dbReference>
<dbReference type="Gene3D" id="2.120.10.80">
    <property type="entry name" value="Kelch-type beta propeller"/>
    <property type="match status" value="2"/>
</dbReference>
<dbReference type="OrthoDB" id="10250130at2759"/>
<evidence type="ECO:0000256" key="4">
    <source>
        <dbReference type="SAM" id="Phobius"/>
    </source>
</evidence>
<feature type="compositionally biased region" description="Acidic residues" evidence="3">
    <location>
        <begin position="927"/>
        <end position="937"/>
    </location>
</feature>
<dbReference type="OMA" id="RGPYQHH"/>
<evidence type="ECO:0000313" key="6">
    <source>
        <dbReference type="EMBL" id="PCH41163.1"/>
    </source>
</evidence>
<evidence type="ECO:0000256" key="1">
    <source>
        <dbReference type="ARBA" id="ARBA00022441"/>
    </source>
</evidence>
<evidence type="ECO:0000256" key="5">
    <source>
        <dbReference type="SAM" id="SignalP"/>
    </source>
</evidence>
<dbReference type="InterPro" id="IPR015915">
    <property type="entry name" value="Kelch-typ_b-propeller"/>
</dbReference>
<evidence type="ECO:0008006" key="8">
    <source>
        <dbReference type="Google" id="ProtNLM"/>
    </source>
</evidence>
<keyword evidence="5" id="KW-0732">Signal</keyword>
<feature type="compositionally biased region" description="Basic and acidic residues" evidence="3">
    <location>
        <begin position="938"/>
        <end position="952"/>
    </location>
</feature>
<feature type="transmembrane region" description="Helical" evidence="4">
    <location>
        <begin position="585"/>
        <end position="607"/>
    </location>
</feature>
<feature type="chain" id="PRO_5013662263" description="Galactose oxidase" evidence="5">
    <location>
        <begin position="27"/>
        <end position="972"/>
    </location>
</feature>
<keyword evidence="7" id="KW-1185">Reference proteome</keyword>
<proteinExistence type="predicted"/>
<organism evidence="6 7">
    <name type="scientific">Wolfiporia cocos (strain MD-104)</name>
    <name type="common">Brown rot fungus</name>
    <dbReference type="NCBI Taxonomy" id="742152"/>
    <lineage>
        <taxon>Eukaryota</taxon>
        <taxon>Fungi</taxon>
        <taxon>Dikarya</taxon>
        <taxon>Basidiomycota</taxon>
        <taxon>Agaricomycotina</taxon>
        <taxon>Agaricomycetes</taxon>
        <taxon>Polyporales</taxon>
        <taxon>Phaeolaceae</taxon>
        <taxon>Wolfiporia</taxon>
    </lineage>
</organism>
<dbReference type="AlphaFoldDB" id="A0A2H3JMN8"/>
<sequence>MVRFSPGSALISWTLLSLISCSAIRAQPISTSQPVPPLQWINLTQHLSGDAPAPPLRDASIGYDDATRTLIIFGGQSPDGIPQSSTYLIDLETLTWHTPTAPNGLGQSPPPRYAAVSGHDYSASYRDAHFVIGGIGSNGEALSDIWEFDYISTFWSEVHLTGGPGPSARYGAVGGLDPRITAVAYAGSSTPNNTVYLAGGVDGTTVSPLSDLWQLEITGTLSSNNANDSLASWKQLTADSTPPRIWTGGTVVSTQVVAVGGCTTSHTIGVDNTACAQGQSYVLNTQSGAVSNISACPAPRLEPTVVPNFAPGSAFSSQVFVLFGLFNTTLWSDQDGIDGGEVDVLNTDTGQWSRILPSGDPGPNGGTPAFPGARQGAVAVGYQQPMVGTSTTAAADAIIFGGVDADGNYLSDVWVLRAYDGQLTQSNQTWSGYGSGTLAGGVNATGEGVTVQYMTSCASALNPKATETSAYVPTATATGPSSPSSTSTSPPTTKYDTSVIHKALSPISVALVMPAVIFSRLAMPSVGQPAGSGGGLLFASVLLGLAAYALGIAGIATSFTSIVSVQTLTKRSSLSNILKTGHGKAGLALFIAFYGLLPLIFAITACWRRGTRDPAIKESKMVDGRPRLNSNETAEKEGLFSSRVGSPLRRSADGYPPAESRPSESRPRVRSWGGLGSLAMSGRRSNDSEQTAALSSPSRSFEVTNRPARTRRASGNSLAAFSDPRPSGTPRNLSDLSWFDRRTPNEFGYVMNHVGPRNGDPSTPGTTAMDIASTSGLMGGYDTSHAFPEMPSTFDGFFHILFHALLLGLCILSLMALWYRAPRATFIVFLVGTGLFYLALVTLSWYGKPRCSIVSVLIARIRGDPVHAPAILPGHHSRPMSVAGSEVPFPTEHRGPYQHHQPPYRATHSTGLDDYPTSISHGHGTTDIDEDDEDDEDTRQRRIEEEMSRRDVSIVTVPKRKLFLTNPEEDRH</sequence>
<accession>A0A2H3JMN8</accession>
<evidence type="ECO:0000256" key="2">
    <source>
        <dbReference type="ARBA" id="ARBA00022737"/>
    </source>
</evidence>
<dbReference type="SUPFAM" id="SSF117281">
    <property type="entry name" value="Kelch motif"/>
    <property type="match status" value="1"/>
</dbReference>
<feature type="transmembrane region" description="Helical" evidence="4">
    <location>
        <begin position="797"/>
        <end position="819"/>
    </location>
</feature>
<evidence type="ECO:0000256" key="3">
    <source>
        <dbReference type="SAM" id="MobiDB-lite"/>
    </source>
</evidence>
<dbReference type="STRING" id="742152.A0A2H3JMN8"/>
<name>A0A2H3JMN8_WOLCO</name>
<dbReference type="PROSITE" id="PS51257">
    <property type="entry name" value="PROKAR_LIPOPROTEIN"/>
    <property type="match status" value="1"/>
</dbReference>
<feature type="transmembrane region" description="Helical" evidence="4">
    <location>
        <begin position="825"/>
        <end position="846"/>
    </location>
</feature>
<gene>
    <name evidence="6" type="ORF">WOLCODRAFT_137227</name>
</gene>
<reference evidence="6 7" key="1">
    <citation type="journal article" date="2012" name="Science">
        <title>The Paleozoic origin of enzymatic lignin decomposition reconstructed from 31 fungal genomes.</title>
        <authorList>
            <person name="Floudas D."/>
            <person name="Binder M."/>
            <person name="Riley R."/>
            <person name="Barry K."/>
            <person name="Blanchette R.A."/>
            <person name="Henrissat B."/>
            <person name="Martinez A.T."/>
            <person name="Otillar R."/>
            <person name="Spatafora J.W."/>
            <person name="Yadav J.S."/>
            <person name="Aerts A."/>
            <person name="Benoit I."/>
            <person name="Boyd A."/>
            <person name="Carlson A."/>
            <person name="Copeland A."/>
            <person name="Coutinho P.M."/>
            <person name="de Vries R.P."/>
            <person name="Ferreira P."/>
            <person name="Findley K."/>
            <person name="Foster B."/>
            <person name="Gaskell J."/>
            <person name="Glotzer D."/>
            <person name="Gorecki P."/>
            <person name="Heitman J."/>
            <person name="Hesse C."/>
            <person name="Hori C."/>
            <person name="Igarashi K."/>
            <person name="Jurgens J.A."/>
            <person name="Kallen N."/>
            <person name="Kersten P."/>
            <person name="Kohler A."/>
            <person name="Kuees U."/>
            <person name="Kumar T.K.A."/>
            <person name="Kuo A."/>
            <person name="LaButti K."/>
            <person name="Larrondo L.F."/>
            <person name="Lindquist E."/>
            <person name="Ling A."/>
            <person name="Lombard V."/>
            <person name="Lucas S."/>
            <person name="Lundell T."/>
            <person name="Martin R."/>
            <person name="McLaughlin D.J."/>
            <person name="Morgenstern I."/>
            <person name="Morin E."/>
            <person name="Murat C."/>
            <person name="Nagy L.G."/>
            <person name="Nolan M."/>
            <person name="Ohm R.A."/>
            <person name="Patyshakuliyeva A."/>
            <person name="Rokas A."/>
            <person name="Ruiz-Duenas F.J."/>
            <person name="Sabat G."/>
            <person name="Salamov A."/>
            <person name="Samejima M."/>
            <person name="Schmutz J."/>
            <person name="Slot J.C."/>
            <person name="St John F."/>
            <person name="Stenlid J."/>
            <person name="Sun H."/>
            <person name="Sun S."/>
            <person name="Syed K."/>
            <person name="Tsang A."/>
            <person name="Wiebenga A."/>
            <person name="Young D."/>
            <person name="Pisabarro A."/>
            <person name="Eastwood D.C."/>
            <person name="Martin F."/>
            <person name="Cullen D."/>
            <person name="Grigoriev I.V."/>
            <person name="Hibbett D.S."/>
        </authorList>
    </citation>
    <scope>NUCLEOTIDE SEQUENCE [LARGE SCALE GENOMIC DNA]</scope>
    <source>
        <strain evidence="6 7">MD-104</strain>
    </source>
</reference>
<keyword evidence="4" id="KW-0812">Transmembrane</keyword>
<keyword evidence="2" id="KW-0677">Repeat</keyword>
<keyword evidence="1" id="KW-0880">Kelch repeat</keyword>
<feature type="region of interest" description="Disordered" evidence="3">
    <location>
        <begin position="618"/>
        <end position="735"/>
    </location>
</feature>
<dbReference type="Proteomes" id="UP000218811">
    <property type="component" value="Unassembled WGS sequence"/>
</dbReference>
<feature type="compositionally biased region" description="Polar residues" evidence="3">
    <location>
        <begin position="688"/>
        <end position="703"/>
    </location>
</feature>
<keyword evidence="4" id="KW-0472">Membrane</keyword>
<feature type="region of interest" description="Disordered" evidence="3">
    <location>
        <begin position="473"/>
        <end position="493"/>
    </location>
</feature>
<keyword evidence="4" id="KW-1133">Transmembrane helix</keyword>
<dbReference type="EMBL" id="KB468113">
    <property type="protein sequence ID" value="PCH41163.1"/>
    <property type="molecule type" value="Genomic_DNA"/>
</dbReference>
<feature type="region of interest" description="Disordered" evidence="3">
    <location>
        <begin position="877"/>
        <end position="952"/>
    </location>
</feature>
<evidence type="ECO:0000313" key="7">
    <source>
        <dbReference type="Proteomes" id="UP000218811"/>
    </source>
</evidence>
<dbReference type="PANTHER" id="PTHR46228:SF2">
    <property type="entry name" value="KELCH REPEAT PROTEIN (AFU_ORTHOLOGUE AFUA_4G14350)"/>
    <property type="match status" value="1"/>
</dbReference>
<feature type="transmembrane region" description="Helical" evidence="4">
    <location>
        <begin position="535"/>
        <end position="565"/>
    </location>
</feature>
<protein>
    <recommendedName>
        <fullName evidence="8">Galactose oxidase</fullName>
    </recommendedName>
</protein>
<dbReference type="Pfam" id="PF24681">
    <property type="entry name" value="Kelch_KLHDC2_KLHL20_DRC7"/>
    <property type="match status" value="1"/>
</dbReference>
<feature type="signal peptide" evidence="5">
    <location>
        <begin position="1"/>
        <end position="26"/>
    </location>
</feature>